<dbReference type="Proteomes" id="UP000886595">
    <property type="component" value="Unassembled WGS sequence"/>
</dbReference>
<accession>A0A8X7PS65</accession>
<gene>
    <name evidence="2" type="ORF">Bca52824_075017</name>
</gene>
<dbReference type="EMBL" id="JAAMPC010000015">
    <property type="protein sequence ID" value="KAG2255723.1"/>
    <property type="molecule type" value="Genomic_DNA"/>
</dbReference>
<proteinExistence type="predicted"/>
<evidence type="ECO:0000313" key="3">
    <source>
        <dbReference type="Proteomes" id="UP000886595"/>
    </source>
</evidence>
<dbReference type="AlphaFoldDB" id="A0A8X7PS65"/>
<evidence type="ECO:0000313" key="2">
    <source>
        <dbReference type="EMBL" id="KAG2255723.1"/>
    </source>
</evidence>
<organism evidence="2 3">
    <name type="scientific">Brassica carinata</name>
    <name type="common">Ethiopian mustard</name>
    <name type="synonym">Abyssinian cabbage</name>
    <dbReference type="NCBI Taxonomy" id="52824"/>
    <lineage>
        <taxon>Eukaryota</taxon>
        <taxon>Viridiplantae</taxon>
        <taxon>Streptophyta</taxon>
        <taxon>Embryophyta</taxon>
        <taxon>Tracheophyta</taxon>
        <taxon>Spermatophyta</taxon>
        <taxon>Magnoliopsida</taxon>
        <taxon>eudicotyledons</taxon>
        <taxon>Gunneridae</taxon>
        <taxon>Pentapetalae</taxon>
        <taxon>rosids</taxon>
        <taxon>malvids</taxon>
        <taxon>Brassicales</taxon>
        <taxon>Brassicaceae</taxon>
        <taxon>Brassiceae</taxon>
        <taxon>Brassica</taxon>
    </lineage>
</organism>
<reference evidence="2 3" key="1">
    <citation type="submission" date="2020-02" db="EMBL/GenBank/DDBJ databases">
        <authorList>
            <person name="Ma Q."/>
            <person name="Huang Y."/>
            <person name="Song X."/>
            <person name="Pei D."/>
        </authorList>
    </citation>
    <scope>NUCLEOTIDE SEQUENCE [LARGE SCALE GENOMIC DNA]</scope>
    <source>
        <strain evidence="2">Sxm20200214</strain>
        <tissue evidence="2">Leaf</tissue>
    </source>
</reference>
<name>A0A8X7PS65_BRACI</name>
<comment type="caution">
    <text evidence="2">The sequence shown here is derived from an EMBL/GenBank/DDBJ whole genome shotgun (WGS) entry which is preliminary data.</text>
</comment>
<sequence length="122" mass="13017">MSSGDKDSVQTPLSGASGTDLHSAASVSAIAPTSSGSSLKDILVLNLKLRSMSLHHLDNFPLALPFHPTNSPGMITSELSVPRQHLVSHASKILLRLLRFKAIDHGLSMARLNGRSKQVQTL</sequence>
<protein>
    <submittedName>
        <fullName evidence="2">Uncharacterized protein</fullName>
    </submittedName>
</protein>
<keyword evidence="3" id="KW-1185">Reference proteome</keyword>
<feature type="region of interest" description="Disordered" evidence="1">
    <location>
        <begin position="1"/>
        <end position="22"/>
    </location>
</feature>
<evidence type="ECO:0000256" key="1">
    <source>
        <dbReference type="SAM" id="MobiDB-lite"/>
    </source>
</evidence>
<dbReference type="OrthoDB" id="10353741at2759"/>